<dbReference type="SUPFAM" id="SSF46689">
    <property type="entry name" value="Homeodomain-like"/>
    <property type="match status" value="1"/>
</dbReference>
<dbReference type="PANTHER" id="PTHR47893:SF1">
    <property type="entry name" value="REGULATORY PROTEIN PCHR"/>
    <property type="match status" value="1"/>
</dbReference>
<gene>
    <name evidence="5" type="ORF">BRYFOR_05524</name>
</gene>
<dbReference type="eggNOG" id="COG2207">
    <property type="taxonomic scope" value="Bacteria"/>
</dbReference>
<keyword evidence="3" id="KW-0804">Transcription</keyword>
<evidence type="ECO:0000256" key="2">
    <source>
        <dbReference type="ARBA" id="ARBA00023125"/>
    </source>
</evidence>
<keyword evidence="6" id="KW-1185">Reference proteome</keyword>
<evidence type="ECO:0000313" key="5">
    <source>
        <dbReference type="EMBL" id="EET62489.1"/>
    </source>
</evidence>
<proteinExistence type="predicted"/>
<dbReference type="Proteomes" id="UP000005561">
    <property type="component" value="Unassembled WGS sequence"/>
</dbReference>
<evidence type="ECO:0000256" key="3">
    <source>
        <dbReference type="ARBA" id="ARBA00023163"/>
    </source>
</evidence>
<dbReference type="PROSITE" id="PS01124">
    <property type="entry name" value="HTH_ARAC_FAMILY_2"/>
    <property type="match status" value="1"/>
</dbReference>
<dbReference type="PROSITE" id="PS00041">
    <property type="entry name" value="HTH_ARAC_FAMILY_1"/>
    <property type="match status" value="1"/>
</dbReference>
<dbReference type="InterPro" id="IPR018060">
    <property type="entry name" value="HTH_AraC"/>
</dbReference>
<evidence type="ECO:0000313" key="6">
    <source>
        <dbReference type="Proteomes" id="UP000005561"/>
    </source>
</evidence>
<dbReference type="InterPro" id="IPR018062">
    <property type="entry name" value="HTH_AraC-typ_CS"/>
</dbReference>
<dbReference type="PRINTS" id="PR00032">
    <property type="entry name" value="HTHARAC"/>
</dbReference>
<dbReference type="AlphaFoldDB" id="C6LA82"/>
<evidence type="ECO:0000256" key="1">
    <source>
        <dbReference type="ARBA" id="ARBA00023015"/>
    </source>
</evidence>
<name>C6LA82_9FIRM</name>
<comment type="caution">
    <text evidence="5">The sequence shown here is derived from an EMBL/GenBank/DDBJ whole genome shotgun (WGS) entry which is preliminary data.</text>
</comment>
<dbReference type="EMBL" id="ACCL02000002">
    <property type="protein sequence ID" value="EET62489.1"/>
    <property type="molecule type" value="Genomic_DNA"/>
</dbReference>
<dbReference type="STRING" id="168384.SAMN05660368_02213"/>
<dbReference type="InterPro" id="IPR009057">
    <property type="entry name" value="Homeodomain-like_sf"/>
</dbReference>
<protein>
    <submittedName>
        <fullName evidence="5">Transcriptional regulator, AraC family</fullName>
    </submittedName>
</protein>
<evidence type="ECO:0000259" key="4">
    <source>
        <dbReference type="PROSITE" id="PS01124"/>
    </source>
</evidence>
<dbReference type="GO" id="GO:0043565">
    <property type="term" value="F:sequence-specific DNA binding"/>
    <property type="evidence" value="ECO:0007669"/>
    <property type="project" value="InterPro"/>
</dbReference>
<keyword evidence="1" id="KW-0805">Transcription regulation</keyword>
<feature type="domain" description="HTH araC/xylS-type" evidence="4">
    <location>
        <begin position="221"/>
        <end position="319"/>
    </location>
</feature>
<dbReference type="GO" id="GO:0003700">
    <property type="term" value="F:DNA-binding transcription factor activity"/>
    <property type="evidence" value="ECO:0007669"/>
    <property type="project" value="InterPro"/>
</dbReference>
<dbReference type="OrthoDB" id="3177689at2"/>
<reference evidence="5" key="1">
    <citation type="submission" date="2009-07" db="EMBL/GenBank/DDBJ databases">
        <authorList>
            <person name="Weinstock G."/>
            <person name="Sodergren E."/>
            <person name="Clifton S."/>
            <person name="Fulton L."/>
            <person name="Fulton B."/>
            <person name="Courtney L."/>
            <person name="Fronick C."/>
            <person name="Harrison M."/>
            <person name="Strong C."/>
            <person name="Farmer C."/>
            <person name="Delahaunty K."/>
            <person name="Markovic C."/>
            <person name="Hall O."/>
            <person name="Minx P."/>
            <person name="Tomlinson C."/>
            <person name="Mitreva M."/>
            <person name="Nelson J."/>
            <person name="Hou S."/>
            <person name="Wollam A."/>
            <person name="Pepin K.H."/>
            <person name="Johnson M."/>
            <person name="Bhonagiri V."/>
            <person name="Nash W.E."/>
            <person name="Warren W."/>
            <person name="Chinwalla A."/>
            <person name="Mardis E.R."/>
            <person name="Wilson R.K."/>
        </authorList>
    </citation>
    <scope>NUCLEOTIDE SEQUENCE [LARGE SCALE GENOMIC DNA]</scope>
    <source>
        <strain evidence="5">DSM 14469</strain>
    </source>
</reference>
<keyword evidence="2" id="KW-0238">DNA-binding</keyword>
<dbReference type="PANTHER" id="PTHR47893">
    <property type="entry name" value="REGULATORY PROTEIN PCHR"/>
    <property type="match status" value="1"/>
</dbReference>
<dbReference type="Pfam" id="PF12833">
    <property type="entry name" value="HTH_18"/>
    <property type="match status" value="1"/>
</dbReference>
<accession>C6LA82</accession>
<dbReference type="InterPro" id="IPR020449">
    <property type="entry name" value="Tscrpt_reg_AraC-type_HTH"/>
</dbReference>
<organism evidence="5 6">
    <name type="scientific">Marvinbryantia formatexigens DSM 14469</name>
    <dbReference type="NCBI Taxonomy" id="478749"/>
    <lineage>
        <taxon>Bacteria</taxon>
        <taxon>Bacillati</taxon>
        <taxon>Bacillota</taxon>
        <taxon>Clostridia</taxon>
        <taxon>Lachnospirales</taxon>
        <taxon>Lachnospiraceae</taxon>
        <taxon>Marvinbryantia</taxon>
    </lineage>
</organism>
<sequence length="324" mass="37176">MDNSIIADYYEPLLTDNHFIPADDGGSFNSAGQCWKLSPETGEGFYWVYAKKDLYDIKIHDFYFHEDFFMEFSLPEALSITQYESISGEELNPYRRMSAGCIKTFIGGYKPYKAIIHKKIPIRSIGIEVMPAYYEDYLQKQYPGDYISPLAAFRQIDQTTDFPAMAKLLHEVKVYRGDGIAAGLFYEAKVAEAVSLVVEEQKKILSRKEKHLSDQDIAQLKNVTAYLDDHYAFDIPLERLARIACMGTTKLKTSFKLLQGCTITEYIQQRRMSQAEHLLIDTDFTMGQIAEMIGYSTSSRFAELFRKSTGLLPIEYRKMARGRC</sequence>
<dbReference type="InterPro" id="IPR053142">
    <property type="entry name" value="PchR_regulatory_protein"/>
</dbReference>
<dbReference type="Gene3D" id="1.10.10.60">
    <property type="entry name" value="Homeodomain-like"/>
    <property type="match status" value="2"/>
</dbReference>
<dbReference type="SMART" id="SM00342">
    <property type="entry name" value="HTH_ARAC"/>
    <property type="match status" value="1"/>
</dbReference>
<dbReference type="RefSeq" id="WP_006860324.1">
    <property type="nucleotide sequence ID" value="NZ_ACCL02000002.1"/>
</dbReference>